<accession>A0A2S7DIR4</accession>
<evidence type="ECO:0000256" key="8">
    <source>
        <dbReference type="ARBA" id="ARBA00033659"/>
    </source>
</evidence>
<keyword evidence="6 9" id="KW-0413">Isomerase</keyword>
<dbReference type="GO" id="GO:0046872">
    <property type="term" value="F:metal ion binding"/>
    <property type="evidence" value="ECO:0007669"/>
    <property type="project" value="UniProtKB-KW"/>
</dbReference>
<keyword evidence="5" id="KW-0479">Metal-binding</keyword>
<reference evidence="9 11" key="1">
    <citation type="submission" date="2016-08" db="EMBL/GenBank/DDBJ databases">
        <authorList>
            <person name="Seilhamer J.J."/>
        </authorList>
    </citation>
    <scope>NUCLEOTIDE SEQUENCE [LARGE SCALE GENOMIC DNA]</scope>
    <source>
        <strain evidence="9 11">CFBP2542</strain>
    </source>
</reference>
<dbReference type="PROSITE" id="PS51415">
    <property type="entry name" value="XYLOSE_ISOMERASE"/>
    <property type="match status" value="1"/>
</dbReference>
<organism evidence="9 11">
    <name type="scientific">Xanthomonas cucurbitae</name>
    <dbReference type="NCBI Taxonomy" id="56453"/>
    <lineage>
        <taxon>Bacteria</taxon>
        <taxon>Pseudomonadati</taxon>
        <taxon>Pseudomonadota</taxon>
        <taxon>Gammaproteobacteria</taxon>
        <taxon>Lysobacterales</taxon>
        <taxon>Lysobacteraceae</taxon>
        <taxon>Xanthomonas</taxon>
    </lineage>
</organism>
<dbReference type="EMBL" id="MDED01000040">
    <property type="protein sequence ID" value="PPU73687.1"/>
    <property type="molecule type" value="Genomic_DNA"/>
</dbReference>
<dbReference type="SUPFAM" id="SSF51658">
    <property type="entry name" value="Xylose isomerase-like"/>
    <property type="match status" value="1"/>
</dbReference>
<comment type="catalytic activity">
    <reaction evidence="8">
        <text>alpha-D-xylose = alpha-D-xylulofuranose</text>
        <dbReference type="Rhea" id="RHEA:22816"/>
        <dbReference type="ChEBI" id="CHEBI:28518"/>
        <dbReference type="ChEBI" id="CHEBI:188998"/>
        <dbReference type="EC" id="5.3.1.5"/>
    </reaction>
</comment>
<evidence type="ECO:0000256" key="2">
    <source>
        <dbReference type="ARBA" id="ARBA00011881"/>
    </source>
</evidence>
<dbReference type="InterPro" id="IPR036237">
    <property type="entry name" value="Xyl_isomerase-like_sf"/>
</dbReference>
<name>A0A2S7DIR4_9XANT</name>
<evidence type="ECO:0000313" key="11">
    <source>
        <dbReference type="Proteomes" id="UP000239561"/>
    </source>
</evidence>
<protein>
    <recommendedName>
        <fullName evidence="3">xylose isomerase</fullName>
        <ecNumber evidence="3">5.3.1.5</ecNumber>
    </recommendedName>
</protein>
<gene>
    <name evidence="10" type="ORF">XcuCFBP2542_00005</name>
    <name evidence="9" type="ORF">XcuCFBP2542_16160</name>
</gene>
<dbReference type="Gene3D" id="3.20.20.150">
    <property type="entry name" value="Divalent-metal-dependent TIM barrel enzymes"/>
    <property type="match status" value="1"/>
</dbReference>
<dbReference type="AlphaFoldDB" id="A0A2S7DIR4"/>
<dbReference type="EC" id="5.3.1.5" evidence="3"/>
<evidence type="ECO:0000313" key="10">
    <source>
        <dbReference type="EMBL" id="PPU78632.1"/>
    </source>
</evidence>
<dbReference type="InterPro" id="IPR001998">
    <property type="entry name" value="Xylose_isomerase"/>
</dbReference>
<evidence type="ECO:0000256" key="3">
    <source>
        <dbReference type="ARBA" id="ARBA00011958"/>
    </source>
</evidence>
<evidence type="ECO:0000256" key="5">
    <source>
        <dbReference type="ARBA" id="ARBA00022723"/>
    </source>
</evidence>
<dbReference type="GO" id="GO:0042732">
    <property type="term" value="P:D-xylose metabolic process"/>
    <property type="evidence" value="ECO:0007669"/>
    <property type="project" value="UniProtKB-KW"/>
</dbReference>
<proteinExistence type="inferred from homology"/>
<dbReference type="PANTHER" id="PTHR48408">
    <property type="match status" value="1"/>
</dbReference>
<comment type="similarity">
    <text evidence="1">Belongs to the xylose isomerase family.</text>
</comment>
<evidence type="ECO:0000313" key="9">
    <source>
        <dbReference type="EMBL" id="PPU73687.1"/>
    </source>
</evidence>
<dbReference type="GO" id="GO:0009045">
    <property type="term" value="F:xylose isomerase activity"/>
    <property type="evidence" value="ECO:0007669"/>
    <property type="project" value="UniProtKB-EC"/>
</dbReference>
<evidence type="ECO:0000256" key="7">
    <source>
        <dbReference type="ARBA" id="ARBA00023277"/>
    </source>
</evidence>
<dbReference type="PANTHER" id="PTHR48408:SF1">
    <property type="entry name" value="XYLOSE ISOMERASE"/>
    <property type="match status" value="1"/>
</dbReference>
<evidence type="ECO:0000256" key="6">
    <source>
        <dbReference type="ARBA" id="ARBA00023235"/>
    </source>
</evidence>
<comment type="caution">
    <text evidence="9">The sequence shown here is derived from an EMBL/GenBank/DDBJ whole genome shotgun (WGS) entry which is preliminary data.</text>
</comment>
<sequence>MSNTVYIGAKEYFPGIGKIGFEGRDSDNPLAFKVYDANKKIGDKTMAEHLRFAVAYWHSFCGNGADPFGPGTRAYPWDVGNTALNRAEAKSDAAFEFFTKLGVPYYCFHDIDLA</sequence>
<keyword evidence="7" id="KW-0119">Carbohydrate metabolism</keyword>
<dbReference type="Proteomes" id="UP000239561">
    <property type="component" value="Unassembled WGS sequence"/>
</dbReference>
<evidence type="ECO:0000256" key="1">
    <source>
        <dbReference type="ARBA" id="ARBA00005765"/>
    </source>
</evidence>
<feature type="non-terminal residue" evidence="9">
    <location>
        <position position="114"/>
    </location>
</feature>
<evidence type="ECO:0000256" key="4">
    <source>
        <dbReference type="ARBA" id="ARBA00022629"/>
    </source>
</evidence>
<comment type="subunit">
    <text evidence="2">Homotetramer.</text>
</comment>
<keyword evidence="4" id="KW-0859">Xylose metabolism</keyword>
<dbReference type="EMBL" id="MDED01000001">
    <property type="protein sequence ID" value="PPU78632.1"/>
    <property type="molecule type" value="Genomic_DNA"/>
</dbReference>